<keyword evidence="24" id="KW-1185">Reference proteome</keyword>
<gene>
    <name evidence="23" type="ORF">DFR29_101338</name>
</gene>
<feature type="transmembrane region" description="Helical" evidence="20">
    <location>
        <begin position="310"/>
        <end position="339"/>
    </location>
</feature>
<dbReference type="InterPro" id="IPR014032">
    <property type="entry name" value="Peptidase_A24A_bac"/>
</dbReference>
<comment type="function">
    <text evidence="18">Plays an essential role in type IV pili and type II pseudopili formation by proteolytically removing the leader sequence from substrate proteins and subsequently monomethylating the alpha-amino group of the newly exposed N-terminal phenylalanine.</text>
</comment>
<evidence type="ECO:0000256" key="16">
    <source>
        <dbReference type="ARBA" id="ARBA00071870"/>
    </source>
</evidence>
<feature type="domain" description="Prepilin peptidase A24 N-terminal" evidence="22">
    <location>
        <begin position="17"/>
        <end position="216"/>
    </location>
</feature>
<evidence type="ECO:0000256" key="4">
    <source>
        <dbReference type="ARBA" id="ARBA00022519"/>
    </source>
</evidence>
<keyword evidence="9 18" id="KW-0812">Transmembrane</keyword>
<feature type="transmembrane region" description="Helical" evidence="20">
    <location>
        <begin position="272"/>
        <end position="290"/>
    </location>
</feature>
<dbReference type="GO" id="GO:0004190">
    <property type="term" value="F:aspartic-type endopeptidase activity"/>
    <property type="evidence" value="ECO:0007669"/>
    <property type="project" value="UniProtKB-EC"/>
</dbReference>
<sequence>MLDILGNGWPLLAVASLFGLLVGSFLNVVILRLPAQLMYEWRQQARELLESDSGADGAAAGLAVLPDGTPQTVSLPSDTSTVETHAPADSDATGNTGTVAADATQTAALPPAGAAANTDNTDNSAAATTNLLAAAVAVEAAADAPAAAELPPPDLVFKGSHCLQCKHPLSPLDNIPLLSWLMLGGRCRYCKTPISAQYPIVEALTAVAALIVVWRFGFSLQAAAGLVLTFSLIALSGIDLRTQLLPDQITLPLLWLGLLLTLQPVFVAPSDAILAAAIGYLSLWSVYWGFKKLTGKEGMGYGDFKLLAALGAWMGTVSLLPIVLLSSLVGAIVGGLYLVLRRQDSSTPIPFGPFIAAAGWLQFVWGEHLLRWYEQLLLA</sequence>
<comment type="similarity">
    <text evidence="2 17">Belongs to the peptidase A24 family.</text>
</comment>
<dbReference type="InterPro" id="IPR000045">
    <property type="entry name" value="Prepilin_IV_endopep_pep"/>
</dbReference>
<keyword evidence="8" id="KW-0949">S-adenosyl-L-methionine</keyword>
<keyword evidence="11 20" id="KW-1133">Transmembrane helix</keyword>
<dbReference type="GO" id="GO:0005886">
    <property type="term" value="C:plasma membrane"/>
    <property type="evidence" value="ECO:0007669"/>
    <property type="project" value="UniProtKB-SubCell"/>
</dbReference>
<feature type="region of interest" description="Disordered" evidence="19">
    <location>
        <begin position="60"/>
        <end position="97"/>
    </location>
</feature>
<feature type="transmembrane region" description="Helical" evidence="20">
    <location>
        <begin position="249"/>
        <end position="266"/>
    </location>
</feature>
<dbReference type="PANTHER" id="PTHR30487">
    <property type="entry name" value="TYPE 4 PREPILIN-LIKE PROTEINS LEADER PEPTIDE-PROCESSING ENZYME"/>
    <property type="match status" value="1"/>
</dbReference>
<dbReference type="Gene3D" id="1.20.120.1220">
    <property type="match status" value="1"/>
</dbReference>
<keyword evidence="6 18" id="KW-0645">Protease</keyword>
<evidence type="ECO:0000259" key="21">
    <source>
        <dbReference type="Pfam" id="PF01478"/>
    </source>
</evidence>
<dbReference type="EMBL" id="SNZH01000001">
    <property type="protein sequence ID" value="TDR48715.1"/>
    <property type="molecule type" value="Genomic_DNA"/>
</dbReference>
<keyword evidence="7 18" id="KW-0808">Transferase</keyword>
<evidence type="ECO:0000256" key="3">
    <source>
        <dbReference type="ARBA" id="ARBA00022475"/>
    </source>
</evidence>
<keyword evidence="10 18" id="KW-0378">Hydrolase</keyword>
<feature type="transmembrane region" description="Helical" evidence="20">
    <location>
        <begin position="220"/>
        <end position="237"/>
    </location>
</feature>
<evidence type="ECO:0000256" key="10">
    <source>
        <dbReference type="ARBA" id="ARBA00022801"/>
    </source>
</evidence>
<evidence type="ECO:0000256" key="2">
    <source>
        <dbReference type="ARBA" id="ARBA00005801"/>
    </source>
</evidence>
<evidence type="ECO:0000313" key="23">
    <source>
        <dbReference type="EMBL" id="TDR48715.1"/>
    </source>
</evidence>
<evidence type="ECO:0000256" key="20">
    <source>
        <dbReference type="SAM" id="Phobius"/>
    </source>
</evidence>
<evidence type="ECO:0000256" key="13">
    <source>
        <dbReference type="ARBA" id="ARBA00023268"/>
    </source>
</evidence>
<feature type="transmembrane region" description="Helical" evidence="20">
    <location>
        <begin position="351"/>
        <end position="370"/>
    </location>
</feature>
<organism evidence="23 24">
    <name type="scientific">Tahibacter aquaticus</name>
    <dbReference type="NCBI Taxonomy" id="520092"/>
    <lineage>
        <taxon>Bacteria</taxon>
        <taxon>Pseudomonadati</taxon>
        <taxon>Pseudomonadota</taxon>
        <taxon>Gammaproteobacteria</taxon>
        <taxon>Lysobacterales</taxon>
        <taxon>Rhodanobacteraceae</taxon>
        <taxon>Tahibacter</taxon>
    </lineage>
</organism>
<evidence type="ECO:0000256" key="5">
    <source>
        <dbReference type="ARBA" id="ARBA00022603"/>
    </source>
</evidence>
<evidence type="ECO:0000256" key="17">
    <source>
        <dbReference type="RuleBase" id="RU003793"/>
    </source>
</evidence>
<keyword evidence="4" id="KW-0997">Cell inner membrane</keyword>
<dbReference type="GO" id="GO:0006465">
    <property type="term" value="P:signal peptide processing"/>
    <property type="evidence" value="ECO:0007669"/>
    <property type="project" value="TreeGrafter"/>
</dbReference>
<dbReference type="InterPro" id="IPR050882">
    <property type="entry name" value="Prepilin_peptidase/N-MTase"/>
</dbReference>
<evidence type="ECO:0000256" key="18">
    <source>
        <dbReference type="RuleBase" id="RU003794"/>
    </source>
</evidence>
<reference evidence="23 24" key="1">
    <citation type="submission" date="2019-03" db="EMBL/GenBank/DDBJ databases">
        <title>Genomic Encyclopedia of Type Strains, Phase IV (KMG-IV): sequencing the most valuable type-strain genomes for metagenomic binning, comparative biology and taxonomic classification.</title>
        <authorList>
            <person name="Goeker M."/>
        </authorList>
    </citation>
    <scope>NUCLEOTIDE SEQUENCE [LARGE SCALE GENOMIC DNA]</scope>
    <source>
        <strain evidence="23 24">DSM 21667</strain>
    </source>
</reference>
<evidence type="ECO:0000256" key="7">
    <source>
        <dbReference type="ARBA" id="ARBA00022679"/>
    </source>
</evidence>
<dbReference type="GO" id="GO:0032259">
    <property type="term" value="P:methylation"/>
    <property type="evidence" value="ECO:0007669"/>
    <property type="project" value="UniProtKB-KW"/>
</dbReference>
<evidence type="ECO:0000256" key="12">
    <source>
        <dbReference type="ARBA" id="ARBA00023136"/>
    </source>
</evidence>
<evidence type="ECO:0000256" key="14">
    <source>
        <dbReference type="ARBA" id="ARBA00050401"/>
    </source>
</evidence>
<evidence type="ECO:0000256" key="8">
    <source>
        <dbReference type="ARBA" id="ARBA00022691"/>
    </source>
</evidence>
<dbReference type="RefSeq" id="WP_166653837.1">
    <property type="nucleotide sequence ID" value="NZ_SNZH01000001.1"/>
</dbReference>
<dbReference type="GO" id="GO:0008168">
    <property type="term" value="F:methyltransferase activity"/>
    <property type="evidence" value="ECO:0007669"/>
    <property type="project" value="UniProtKB-KW"/>
</dbReference>
<dbReference type="PANTHER" id="PTHR30487:SF0">
    <property type="entry name" value="PREPILIN LEADER PEPTIDASE_N-METHYLTRANSFERASE-RELATED"/>
    <property type="match status" value="1"/>
</dbReference>
<evidence type="ECO:0000256" key="11">
    <source>
        <dbReference type="ARBA" id="ARBA00022989"/>
    </source>
</evidence>
<keyword evidence="5 18" id="KW-0489">Methyltransferase</keyword>
<evidence type="ECO:0000256" key="15">
    <source>
        <dbReference type="ARBA" id="ARBA00067082"/>
    </source>
</evidence>
<evidence type="ECO:0000256" key="1">
    <source>
        <dbReference type="ARBA" id="ARBA00004429"/>
    </source>
</evidence>
<comment type="subcellular location">
    <subcellularLocation>
        <location evidence="1">Cell inner membrane</location>
        <topology evidence="1">Multi-pass membrane protein</topology>
    </subcellularLocation>
    <subcellularLocation>
        <location evidence="18">Cell membrane</location>
        <topology evidence="18">Multi-pass membrane protein</topology>
    </subcellularLocation>
</comment>
<evidence type="ECO:0000259" key="22">
    <source>
        <dbReference type="Pfam" id="PF06750"/>
    </source>
</evidence>
<feature type="transmembrane region" description="Helical" evidence="20">
    <location>
        <begin position="12"/>
        <end position="33"/>
    </location>
</feature>
<dbReference type="Pfam" id="PF01478">
    <property type="entry name" value="Peptidase_A24"/>
    <property type="match status" value="1"/>
</dbReference>
<dbReference type="Proteomes" id="UP000295293">
    <property type="component" value="Unassembled WGS sequence"/>
</dbReference>
<keyword evidence="3" id="KW-1003">Cell membrane</keyword>
<dbReference type="AlphaFoldDB" id="A0A4R6ZA08"/>
<proteinExistence type="inferred from homology"/>
<dbReference type="Pfam" id="PF06750">
    <property type="entry name" value="A24_N_bact"/>
    <property type="match status" value="1"/>
</dbReference>
<comment type="caution">
    <text evidence="23">The sequence shown here is derived from an EMBL/GenBank/DDBJ whole genome shotgun (WGS) entry which is preliminary data.</text>
</comment>
<dbReference type="FunFam" id="1.20.120.1220:FF:000001">
    <property type="entry name" value="Type 4 prepilin-like proteins leader peptide-processing enzyme"/>
    <property type="match status" value="1"/>
</dbReference>
<feature type="compositionally biased region" description="Polar residues" evidence="19">
    <location>
        <begin position="69"/>
        <end position="83"/>
    </location>
</feature>
<name>A0A4R6ZA08_9GAMM</name>
<keyword evidence="13 18" id="KW-0511">Multifunctional enzyme</keyword>
<evidence type="ECO:0000313" key="24">
    <source>
        <dbReference type="Proteomes" id="UP000295293"/>
    </source>
</evidence>
<dbReference type="InterPro" id="IPR010627">
    <property type="entry name" value="Prepilin_pept_A24_N"/>
</dbReference>
<dbReference type="EC" id="3.4.23.43" evidence="15 18"/>
<dbReference type="PRINTS" id="PR00864">
    <property type="entry name" value="PREPILNPTASE"/>
</dbReference>
<comment type="catalytic activity">
    <reaction evidence="14 18">
        <text>Typically cleaves a -Gly-|-Phe- bond to release an N-terminal, basic peptide of 5-8 residues from type IV prepilin, and then N-methylates the new N-terminal amino group, the methyl donor being S-adenosyl-L-methionine.</text>
        <dbReference type="EC" id="3.4.23.43"/>
    </reaction>
</comment>
<accession>A0A4R6ZA08</accession>
<evidence type="ECO:0000256" key="9">
    <source>
        <dbReference type="ARBA" id="ARBA00022692"/>
    </source>
</evidence>
<keyword evidence="12 20" id="KW-0472">Membrane</keyword>
<protein>
    <recommendedName>
        <fullName evidence="16 18">Prepilin leader peptidase/N-methyltransferase</fullName>
        <ecNumber evidence="18">2.1.1.-</ecNumber>
        <ecNumber evidence="15 18">3.4.23.43</ecNumber>
    </recommendedName>
</protein>
<evidence type="ECO:0000256" key="6">
    <source>
        <dbReference type="ARBA" id="ARBA00022670"/>
    </source>
</evidence>
<feature type="domain" description="Prepilin type IV endopeptidase peptidase" evidence="21">
    <location>
        <begin position="226"/>
        <end position="334"/>
    </location>
</feature>
<dbReference type="EC" id="2.1.1.-" evidence="18"/>
<evidence type="ECO:0000256" key="19">
    <source>
        <dbReference type="SAM" id="MobiDB-lite"/>
    </source>
</evidence>